<dbReference type="InterPro" id="IPR002347">
    <property type="entry name" value="SDR_fam"/>
</dbReference>
<name>A0A8J7CHN7_9RHOB</name>
<evidence type="ECO:0000256" key="3">
    <source>
        <dbReference type="SAM" id="MobiDB-lite"/>
    </source>
</evidence>
<evidence type="ECO:0000313" key="5">
    <source>
        <dbReference type="Proteomes" id="UP000609121"/>
    </source>
</evidence>
<keyword evidence="2" id="KW-0560">Oxidoreductase</keyword>
<comment type="similarity">
    <text evidence="1">Belongs to the short-chain dehydrogenases/reductases (SDR) family.</text>
</comment>
<proteinExistence type="inferred from homology"/>
<evidence type="ECO:0000256" key="2">
    <source>
        <dbReference type="ARBA" id="ARBA00023002"/>
    </source>
</evidence>
<dbReference type="GO" id="GO:0016616">
    <property type="term" value="F:oxidoreductase activity, acting on the CH-OH group of donors, NAD or NADP as acceptor"/>
    <property type="evidence" value="ECO:0007669"/>
    <property type="project" value="TreeGrafter"/>
</dbReference>
<dbReference type="PRINTS" id="PR00080">
    <property type="entry name" value="SDRFAMILY"/>
</dbReference>
<dbReference type="PROSITE" id="PS00061">
    <property type="entry name" value="ADH_SHORT"/>
    <property type="match status" value="1"/>
</dbReference>
<gene>
    <name evidence="4" type="ORF">ICN82_09475</name>
</gene>
<dbReference type="PRINTS" id="PR00081">
    <property type="entry name" value="GDHRDH"/>
</dbReference>
<sequence>MDLRYRGADAQPGRAGPAVSAPGLTGRSVLVTGGASGIGAAMTRAFAAAGAVAGILDLDAAAGEAIAAETGAAFEPCDLRDLDALKAGVARLAERCGPATVLVNNAARDDRHGWAEVTPDYWDERMATNLRHQFFAIQAVAPGMIAAGGGSIVNMGSGSWIQGTPGLPVYGTAKAAVHGLTRTMARELGPHRIRVNTVIPGWVMTERQKELWVTPEKIEGLRARQCLPDLLQPGDLADAVLFLASDAARMITAADLMVDAGAL</sequence>
<dbReference type="PANTHER" id="PTHR42760">
    <property type="entry name" value="SHORT-CHAIN DEHYDROGENASES/REDUCTASES FAMILY MEMBER"/>
    <property type="match status" value="1"/>
</dbReference>
<dbReference type="Proteomes" id="UP000609121">
    <property type="component" value="Unassembled WGS sequence"/>
</dbReference>
<dbReference type="CDD" id="cd05233">
    <property type="entry name" value="SDR_c"/>
    <property type="match status" value="1"/>
</dbReference>
<feature type="region of interest" description="Disordered" evidence="3">
    <location>
        <begin position="1"/>
        <end position="21"/>
    </location>
</feature>
<organism evidence="4 5">
    <name type="scientific">Mangrovicoccus algicola</name>
    <dbReference type="NCBI Taxonomy" id="2771008"/>
    <lineage>
        <taxon>Bacteria</taxon>
        <taxon>Pseudomonadati</taxon>
        <taxon>Pseudomonadota</taxon>
        <taxon>Alphaproteobacteria</taxon>
        <taxon>Rhodobacterales</taxon>
        <taxon>Paracoccaceae</taxon>
        <taxon>Mangrovicoccus</taxon>
    </lineage>
</organism>
<evidence type="ECO:0000256" key="1">
    <source>
        <dbReference type="ARBA" id="ARBA00006484"/>
    </source>
</evidence>
<dbReference type="FunFam" id="3.40.50.720:FF:000084">
    <property type="entry name" value="Short-chain dehydrogenase reductase"/>
    <property type="match status" value="1"/>
</dbReference>
<dbReference type="Gene3D" id="3.40.50.720">
    <property type="entry name" value="NAD(P)-binding Rossmann-like Domain"/>
    <property type="match status" value="1"/>
</dbReference>
<dbReference type="InterPro" id="IPR036291">
    <property type="entry name" value="NAD(P)-bd_dom_sf"/>
</dbReference>
<keyword evidence="5" id="KW-1185">Reference proteome</keyword>
<reference evidence="4" key="1">
    <citation type="submission" date="2020-09" db="EMBL/GenBank/DDBJ databases">
        <title>A novel bacterium of genus Mangrovicoccus, isolated from South China Sea.</title>
        <authorList>
            <person name="Huang H."/>
            <person name="Mo K."/>
            <person name="Hu Y."/>
        </authorList>
    </citation>
    <scope>NUCLEOTIDE SEQUENCE</scope>
    <source>
        <strain evidence="4">HB182678</strain>
    </source>
</reference>
<dbReference type="SUPFAM" id="SSF51735">
    <property type="entry name" value="NAD(P)-binding Rossmann-fold domains"/>
    <property type="match status" value="1"/>
</dbReference>
<dbReference type="PANTHER" id="PTHR42760:SF133">
    <property type="entry name" value="3-OXOACYL-[ACYL-CARRIER-PROTEIN] REDUCTASE"/>
    <property type="match status" value="1"/>
</dbReference>
<protein>
    <submittedName>
        <fullName evidence="4">SDR family oxidoreductase</fullName>
    </submittedName>
</protein>
<comment type="caution">
    <text evidence="4">The sequence shown here is derived from an EMBL/GenBank/DDBJ whole genome shotgun (WGS) entry which is preliminary data.</text>
</comment>
<dbReference type="Pfam" id="PF13561">
    <property type="entry name" value="adh_short_C2"/>
    <property type="match status" value="1"/>
</dbReference>
<dbReference type="EMBL" id="JACVXA010000022">
    <property type="protein sequence ID" value="MBE3638430.1"/>
    <property type="molecule type" value="Genomic_DNA"/>
</dbReference>
<dbReference type="InterPro" id="IPR020904">
    <property type="entry name" value="Sc_DH/Rdtase_CS"/>
</dbReference>
<dbReference type="AlphaFoldDB" id="A0A8J7CHN7"/>
<evidence type="ECO:0000313" key="4">
    <source>
        <dbReference type="EMBL" id="MBE3638430.1"/>
    </source>
</evidence>
<accession>A0A8J7CHN7</accession>